<sequence>MEALSNVMSLIDQNSESIPEGDYLKLCNLMKVLHTAIPKSQPSVPFSARPQIPLSLREDSVRDQRAYAFAEERVLRINQQLKRLKIRQRITVGVKEDAVRDCCRRLGFNITDYNVEALREKGVLIPDERAFYKSYLDKETWFMTQKREELLRELPALEERRDEARATMLETFRAIDAYRALRV</sequence>
<dbReference type="AlphaFoldDB" id="A0A6C0JCX8"/>
<reference evidence="1" key="1">
    <citation type="journal article" date="2020" name="Nature">
        <title>Giant virus diversity and host interactions through global metagenomics.</title>
        <authorList>
            <person name="Schulz F."/>
            <person name="Roux S."/>
            <person name="Paez-Espino D."/>
            <person name="Jungbluth S."/>
            <person name="Walsh D.A."/>
            <person name="Denef V.J."/>
            <person name="McMahon K.D."/>
            <person name="Konstantinidis K.T."/>
            <person name="Eloe-Fadrosh E.A."/>
            <person name="Kyrpides N.C."/>
            <person name="Woyke T."/>
        </authorList>
    </citation>
    <scope>NUCLEOTIDE SEQUENCE</scope>
    <source>
        <strain evidence="1">GVMAG-M-3300027206-1</strain>
    </source>
</reference>
<evidence type="ECO:0000313" key="1">
    <source>
        <dbReference type="EMBL" id="QHU03469.1"/>
    </source>
</evidence>
<dbReference type="EMBL" id="MN740383">
    <property type="protein sequence ID" value="QHU03469.1"/>
    <property type="molecule type" value="Genomic_DNA"/>
</dbReference>
<protein>
    <submittedName>
        <fullName evidence="1">Uncharacterized protein</fullName>
    </submittedName>
</protein>
<organism evidence="1">
    <name type="scientific">viral metagenome</name>
    <dbReference type="NCBI Taxonomy" id="1070528"/>
    <lineage>
        <taxon>unclassified sequences</taxon>
        <taxon>metagenomes</taxon>
        <taxon>organismal metagenomes</taxon>
    </lineage>
</organism>
<accession>A0A6C0JCX8</accession>
<proteinExistence type="predicted"/>
<name>A0A6C0JCX8_9ZZZZ</name>